<reference key="1">
    <citation type="submission" date="2010-11" db="EMBL/GenBank/DDBJ databases">
        <title>The complete genome of Leadbetterella byssophila DSM 17132.</title>
        <authorList>
            <consortium name="US DOE Joint Genome Institute (JGI-PGF)"/>
            <person name="Lucas S."/>
            <person name="Copeland A."/>
            <person name="Lapidus A."/>
            <person name="Glavina del Rio T."/>
            <person name="Dalin E."/>
            <person name="Tice H."/>
            <person name="Bruce D."/>
            <person name="Goodwin L."/>
            <person name="Pitluck S."/>
            <person name="Kyrpides N."/>
            <person name="Mavromatis K."/>
            <person name="Ivanova N."/>
            <person name="Teshima H."/>
            <person name="Brettin T."/>
            <person name="Detter J.C."/>
            <person name="Han C."/>
            <person name="Tapia R."/>
            <person name="Land M."/>
            <person name="Hauser L."/>
            <person name="Markowitz V."/>
            <person name="Cheng J.-F."/>
            <person name="Hugenholtz P."/>
            <person name="Woyke T."/>
            <person name="Wu D."/>
            <person name="Tindall B."/>
            <person name="Pomrenke H.G."/>
            <person name="Brambilla E."/>
            <person name="Klenk H.-P."/>
            <person name="Eisen J.A."/>
        </authorList>
    </citation>
    <scope>NUCLEOTIDE SEQUENCE [LARGE SCALE GENOMIC DNA]</scope>
    <source>
        <strain>DSM 17132</strain>
    </source>
</reference>
<accession>E4RU60</accession>
<evidence type="ECO:0000313" key="2">
    <source>
        <dbReference type="EMBL" id="ADQ16041.1"/>
    </source>
</evidence>
<organism evidence="2 3">
    <name type="scientific">Leadbetterella byssophila (strain DSM 17132 / JCM 16389 / KACC 11308 / NBRC 106382 / 4M15)</name>
    <dbReference type="NCBI Taxonomy" id="649349"/>
    <lineage>
        <taxon>Bacteria</taxon>
        <taxon>Pseudomonadati</taxon>
        <taxon>Bacteroidota</taxon>
        <taxon>Cytophagia</taxon>
        <taxon>Cytophagales</taxon>
        <taxon>Leadbetterellaceae</taxon>
        <taxon>Leadbetterella</taxon>
    </lineage>
</organism>
<evidence type="ECO:0000256" key="1">
    <source>
        <dbReference type="SAM" id="Phobius"/>
    </source>
</evidence>
<keyword evidence="3" id="KW-1185">Reference proteome</keyword>
<dbReference type="KEGG" id="lby:Lbys_0248"/>
<name>E4RU60_LEAB4</name>
<keyword evidence="1" id="KW-0472">Membrane</keyword>
<dbReference type="EMBL" id="CP002305">
    <property type="protein sequence ID" value="ADQ16041.1"/>
    <property type="molecule type" value="Genomic_DNA"/>
</dbReference>
<evidence type="ECO:0000313" key="3">
    <source>
        <dbReference type="Proteomes" id="UP000007435"/>
    </source>
</evidence>
<keyword evidence="1" id="KW-0812">Transmembrane</keyword>
<dbReference type="Proteomes" id="UP000007435">
    <property type="component" value="Chromosome"/>
</dbReference>
<reference evidence="2 3" key="2">
    <citation type="journal article" date="2011" name="Stand. Genomic Sci.">
        <title>Complete genome sequence of Leadbetterella byssophila type strain (4M15).</title>
        <authorList>
            <person name="Abt B."/>
            <person name="Teshima H."/>
            <person name="Lucas S."/>
            <person name="Lapidus A."/>
            <person name="Del Rio T.G."/>
            <person name="Nolan M."/>
            <person name="Tice H."/>
            <person name="Cheng J.F."/>
            <person name="Pitluck S."/>
            <person name="Liolios K."/>
            <person name="Pagani I."/>
            <person name="Ivanova N."/>
            <person name="Mavromatis K."/>
            <person name="Pati A."/>
            <person name="Tapia R."/>
            <person name="Han C."/>
            <person name="Goodwin L."/>
            <person name="Chen A."/>
            <person name="Palaniappan K."/>
            <person name="Land M."/>
            <person name="Hauser L."/>
            <person name="Chang Y.J."/>
            <person name="Jeffries C.D."/>
            <person name="Rohde M."/>
            <person name="Goker M."/>
            <person name="Tindall B.J."/>
            <person name="Detter J.C."/>
            <person name="Woyke T."/>
            <person name="Bristow J."/>
            <person name="Eisen J.A."/>
            <person name="Markowitz V."/>
            <person name="Hugenholtz P."/>
            <person name="Klenk H.P."/>
            <person name="Kyrpides N.C."/>
        </authorList>
    </citation>
    <scope>NUCLEOTIDE SEQUENCE [LARGE SCALE GENOMIC DNA]</scope>
    <source>
        <strain evidence="3">DSM 17132 / JCM 16389 / KACC 11308 / NBRC 106382 / 4M15</strain>
    </source>
</reference>
<dbReference type="HOGENOM" id="CLU_215292_1_0_10"/>
<feature type="transmembrane region" description="Helical" evidence="1">
    <location>
        <begin position="12"/>
        <end position="36"/>
    </location>
</feature>
<gene>
    <name evidence="2" type="ordered locus">Lbys_0248</name>
</gene>
<dbReference type="AlphaFoldDB" id="E4RU60"/>
<dbReference type="eggNOG" id="ENOG50329VU">
    <property type="taxonomic scope" value="Bacteria"/>
</dbReference>
<proteinExistence type="predicted"/>
<keyword evidence="1" id="KW-1133">Transmembrane helix</keyword>
<protein>
    <submittedName>
        <fullName evidence="2">Uncharacterized protein</fullName>
    </submittedName>
</protein>
<dbReference type="RefSeq" id="WP_013407096.1">
    <property type="nucleotide sequence ID" value="NC_014655.1"/>
</dbReference>
<sequence>MNKDKLIAYFKKLGWAGFFFFLIKGLTLYVILPFLIAKGVIDCKG</sequence>